<accession>A0ABU5SW39</accession>
<dbReference type="InterPro" id="IPR000871">
    <property type="entry name" value="Beta-lactam_class-A"/>
</dbReference>
<evidence type="ECO:0000313" key="3">
    <source>
        <dbReference type="Proteomes" id="UP001302329"/>
    </source>
</evidence>
<dbReference type="RefSeq" id="WP_323356703.1">
    <property type="nucleotide sequence ID" value="NZ_JAYGHY010000023.1"/>
</dbReference>
<organism evidence="2 3">
    <name type="scientific">Cyanobium gracile UHCC 0281</name>
    <dbReference type="NCBI Taxonomy" id="3110309"/>
    <lineage>
        <taxon>Bacteria</taxon>
        <taxon>Bacillati</taxon>
        <taxon>Cyanobacteriota</taxon>
        <taxon>Cyanophyceae</taxon>
        <taxon>Synechococcales</taxon>
        <taxon>Prochlorococcaceae</taxon>
        <taxon>Cyanobium</taxon>
    </lineage>
</organism>
<evidence type="ECO:0000313" key="2">
    <source>
        <dbReference type="EMBL" id="MEA5442653.1"/>
    </source>
</evidence>
<dbReference type="GO" id="GO:0016787">
    <property type="term" value="F:hydrolase activity"/>
    <property type="evidence" value="ECO:0007669"/>
    <property type="project" value="UniProtKB-KW"/>
</dbReference>
<name>A0ABU5SW39_9CYAN</name>
<dbReference type="InterPro" id="IPR045155">
    <property type="entry name" value="Beta-lactam_cat"/>
</dbReference>
<proteinExistence type="predicted"/>
<gene>
    <name evidence="2" type="ORF">VB739_08825</name>
</gene>
<dbReference type="PANTHER" id="PTHR35333">
    <property type="entry name" value="BETA-LACTAMASE"/>
    <property type="match status" value="1"/>
</dbReference>
<sequence>MAFYSPDQAMGQTLRQLIGHLEAEGRPGLGEQLSITWLRYGASLVGAAEGLGQEAFWGQAVTGAGWEGERPRYPASVVKLVYLVAAEAWLQRQLIEEGPELRRALADMVRDSGNDATSLVVDLLTGTTSGPSLPPGRAAAWCRQRQVVNDWLARLGWSEVVGVNACQKTWAEGPYGRERDFYGSQLENRNRLSTDFTARLLHAVMAGAAVSPPACRRMMALLRRSLDPQERAADPENQVDGFLGAGLPDGARLWSKAGWMSQARHDAAYVEVEGKAPMLLVVFSEGRARAADATLLPAIAAALLDA</sequence>
<protein>
    <submittedName>
        <fullName evidence="2">Serine hydrolase</fullName>
    </submittedName>
</protein>
<reference evidence="2 3" key="1">
    <citation type="submission" date="2023-12" db="EMBL/GenBank/DDBJ databases">
        <title>Baltic Sea Cyanobacteria.</title>
        <authorList>
            <person name="Delbaje E."/>
            <person name="Fewer D.P."/>
            <person name="Shishido T.K."/>
        </authorList>
    </citation>
    <scope>NUCLEOTIDE SEQUENCE [LARGE SCALE GENOMIC DNA]</scope>
    <source>
        <strain evidence="2 3">UHCC 0281</strain>
    </source>
</reference>
<dbReference type="Proteomes" id="UP001302329">
    <property type="component" value="Unassembled WGS sequence"/>
</dbReference>
<dbReference type="Pfam" id="PF13354">
    <property type="entry name" value="Beta-lactamase2"/>
    <property type="match status" value="1"/>
</dbReference>
<dbReference type="Gene3D" id="3.40.710.10">
    <property type="entry name" value="DD-peptidase/beta-lactamase superfamily"/>
    <property type="match status" value="1"/>
</dbReference>
<keyword evidence="3" id="KW-1185">Reference proteome</keyword>
<dbReference type="InterPro" id="IPR012338">
    <property type="entry name" value="Beta-lactam/transpept-like"/>
</dbReference>
<evidence type="ECO:0000259" key="1">
    <source>
        <dbReference type="Pfam" id="PF13354"/>
    </source>
</evidence>
<dbReference type="SUPFAM" id="SSF56601">
    <property type="entry name" value="beta-lactamase/transpeptidase-like"/>
    <property type="match status" value="1"/>
</dbReference>
<keyword evidence="2" id="KW-0378">Hydrolase</keyword>
<dbReference type="EMBL" id="JAYGHY010000023">
    <property type="protein sequence ID" value="MEA5442653.1"/>
    <property type="molecule type" value="Genomic_DNA"/>
</dbReference>
<feature type="domain" description="Beta-lactamase class A catalytic" evidence="1">
    <location>
        <begin position="146"/>
        <end position="283"/>
    </location>
</feature>
<dbReference type="PANTHER" id="PTHR35333:SF3">
    <property type="entry name" value="BETA-LACTAMASE-TYPE TRANSPEPTIDASE FOLD CONTAINING PROTEIN"/>
    <property type="match status" value="1"/>
</dbReference>
<comment type="caution">
    <text evidence="2">The sequence shown here is derived from an EMBL/GenBank/DDBJ whole genome shotgun (WGS) entry which is preliminary data.</text>
</comment>